<reference evidence="2" key="1">
    <citation type="submission" date="2019-05" db="EMBL/GenBank/DDBJ databases">
        <title>Annotation for the trematode Paragonimus heterotremus.</title>
        <authorList>
            <person name="Choi Y.-J."/>
        </authorList>
    </citation>
    <scope>NUCLEOTIDE SEQUENCE</scope>
    <source>
        <strain evidence="2">LC</strain>
    </source>
</reference>
<dbReference type="InterPro" id="IPR000210">
    <property type="entry name" value="BTB/POZ_dom"/>
</dbReference>
<organism evidence="2 3">
    <name type="scientific">Paragonimus heterotremus</name>
    <dbReference type="NCBI Taxonomy" id="100268"/>
    <lineage>
        <taxon>Eukaryota</taxon>
        <taxon>Metazoa</taxon>
        <taxon>Spiralia</taxon>
        <taxon>Lophotrochozoa</taxon>
        <taxon>Platyhelminthes</taxon>
        <taxon>Trematoda</taxon>
        <taxon>Digenea</taxon>
        <taxon>Plagiorchiida</taxon>
        <taxon>Troglotremata</taxon>
        <taxon>Troglotrematidae</taxon>
        <taxon>Paragonimus</taxon>
    </lineage>
</organism>
<dbReference type="AlphaFoldDB" id="A0A8J4SKH7"/>
<dbReference type="InterPro" id="IPR011333">
    <property type="entry name" value="SKP1/BTB/POZ_sf"/>
</dbReference>
<evidence type="ECO:0000313" key="3">
    <source>
        <dbReference type="Proteomes" id="UP000748531"/>
    </source>
</evidence>
<dbReference type="OrthoDB" id="45365at2759"/>
<evidence type="ECO:0000259" key="1">
    <source>
        <dbReference type="PROSITE" id="PS50097"/>
    </source>
</evidence>
<dbReference type="Gene3D" id="3.30.710.10">
    <property type="entry name" value="Potassium Channel Kv1.1, Chain A"/>
    <property type="match status" value="1"/>
</dbReference>
<keyword evidence="3" id="KW-1185">Reference proteome</keyword>
<proteinExistence type="predicted"/>
<dbReference type="InterPro" id="IPR042846">
    <property type="entry name" value="BTBD19"/>
</dbReference>
<dbReference type="PANTHER" id="PTHR46965">
    <property type="entry name" value="BTB/POZ DOMAIN-CONTAINING PROTEIN 19"/>
    <property type="match status" value="1"/>
</dbReference>
<dbReference type="Proteomes" id="UP000748531">
    <property type="component" value="Unassembled WGS sequence"/>
</dbReference>
<evidence type="ECO:0000313" key="2">
    <source>
        <dbReference type="EMBL" id="KAF5400458.1"/>
    </source>
</evidence>
<dbReference type="SUPFAM" id="SSF54695">
    <property type="entry name" value="POZ domain"/>
    <property type="match status" value="1"/>
</dbReference>
<dbReference type="PANTHER" id="PTHR46965:SF1">
    <property type="entry name" value="BTB_POZ DOMAIN-CONTAINING PROTEIN 19"/>
    <property type="match status" value="1"/>
</dbReference>
<gene>
    <name evidence="2" type="ORF">PHET_06104</name>
</gene>
<name>A0A8J4SKH7_9TREM</name>
<protein>
    <submittedName>
        <fullName evidence="2">BTB/POZ domain protein</fullName>
    </submittedName>
</protein>
<comment type="caution">
    <text evidence="2">The sequence shown here is derived from an EMBL/GenBank/DDBJ whole genome shotgun (WGS) entry which is preliminary data.</text>
</comment>
<dbReference type="Pfam" id="PF00651">
    <property type="entry name" value="BTB"/>
    <property type="match status" value="1"/>
</dbReference>
<sequence length="370" mass="41870">MPTNRTRLSVKGENYVFGDSLTYSKNMEQLFAEEKYCDTRFLVGQKVHAIYGHKAIIASRCPTLSAMLLPSTNDLMESVRSSHVIKDMEPDIFRTLIRFLYTNSINFETMTTHKLIEMLRTSLKFQLSELAKLIETHLTTVVDANTVFELLNTGVKYKSNDIKGSCMNFIVKFSTELLTADNGSLATLTPAAMLTILKSDELPVSELTLFHMAAEWADSYLYRVTGSGTHQVIPTKPQYSQLIARRNSSKYYGRPLLPRSVNYGPNTLRAAATAVTSGSSYRRLIQTRRAVMTVMSAIRYALLTPAELREIESNPDWMQIIPPACLADAWRIITFRQTGQHADEKLTLPTTLPRRRAQAVFKHVEDRVDQ</sequence>
<dbReference type="PROSITE" id="PS50097">
    <property type="entry name" value="BTB"/>
    <property type="match status" value="1"/>
</dbReference>
<dbReference type="EMBL" id="LUCH01003173">
    <property type="protein sequence ID" value="KAF5400458.1"/>
    <property type="molecule type" value="Genomic_DNA"/>
</dbReference>
<dbReference type="SMART" id="SM00225">
    <property type="entry name" value="BTB"/>
    <property type="match status" value="1"/>
</dbReference>
<accession>A0A8J4SKH7</accession>
<feature type="domain" description="BTB" evidence="1">
    <location>
        <begin position="37"/>
        <end position="109"/>
    </location>
</feature>